<gene>
    <name evidence="3" type="ORF">ACFOX0_23180</name>
</gene>
<evidence type="ECO:0000259" key="1">
    <source>
        <dbReference type="Pfam" id="PF13173"/>
    </source>
</evidence>
<dbReference type="InterPro" id="IPR027417">
    <property type="entry name" value="P-loop_NTPase"/>
</dbReference>
<feature type="domain" description="AAA" evidence="1">
    <location>
        <begin position="31"/>
        <end position="142"/>
    </location>
</feature>
<proteinExistence type="predicted"/>
<dbReference type="EMBL" id="JBHSBN010000018">
    <property type="protein sequence ID" value="MFC4108823.1"/>
    <property type="molecule type" value="Genomic_DNA"/>
</dbReference>
<keyword evidence="3" id="KW-0547">Nucleotide-binding</keyword>
<dbReference type="Proteomes" id="UP001595868">
    <property type="component" value="Unassembled WGS sequence"/>
</dbReference>
<feature type="domain" description="DUF4143" evidence="2">
    <location>
        <begin position="211"/>
        <end position="370"/>
    </location>
</feature>
<dbReference type="PANTHER" id="PTHR43566:SF2">
    <property type="entry name" value="DUF4143 DOMAIN-CONTAINING PROTEIN"/>
    <property type="match status" value="1"/>
</dbReference>
<name>A0ABV8KS55_9ACTN</name>
<sequence>MPDRHLLESSLNAYVSRIADTELAEILATHPAALVVGPRACGKTTTTRRLCRSILRLDVPAQAAVVRADPDAALRALDEPILVDEWQMVPEVLGAVKRAVDDDPRPGRFVLTGSSQTDLTTAGWPATGRIVRLTMHPLVGRERHGDPSAPSLIDRILADGSDSFSDPSAEWDVHRYVAEALTSGWPEALRAPTERARDRWLTSYVDHLVTREAAALGISRDPVLMRRYLQALAANTAGVPNHKLLYDAAGITRHSAVGYDDLLDTLMITQRVPAWAGNRMDRAVRLPKRYLTDPGLLGPLLRIDQRRVMRDGDLLGRVLDTLAAAQLRAECAASIVGADLFHYRDANGRHEVDLLIEARDGQLIAVEVKATAAPAAADARHLEWFAERVGSAFATGIVLHTGPHVFRLAERIVAVPIASLWA</sequence>
<dbReference type="PANTHER" id="PTHR43566">
    <property type="entry name" value="CONSERVED PROTEIN"/>
    <property type="match status" value="1"/>
</dbReference>
<keyword evidence="4" id="KW-1185">Reference proteome</keyword>
<dbReference type="InterPro" id="IPR025420">
    <property type="entry name" value="DUF4143"/>
</dbReference>
<evidence type="ECO:0000313" key="3">
    <source>
        <dbReference type="EMBL" id="MFC4108823.1"/>
    </source>
</evidence>
<dbReference type="Pfam" id="PF13635">
    <property type="entry name" value="DUF4143"/>
    <property type="match status" value="1"/>
</dbReference>
<comment type="caution">
    <text evidence="3">The sequence shown here is derived from an EMBL/GenBank/DDBJ whole genome shotgun (WGS) entry which is preliminary data.</text>
</comment>
<organism evidence="3 4">
    <name type="scientific">Micromonospora zhanjiangensis</name>
    <dbReference type="NCBI Taxonomy" id="1522057"/>
    <lineage>
        <taxon>Bacteria</taxon>
        <taxon>Bacillati</taxon>
        <taxon>Actinomycetota</taxon>
        <taxon>Actinomycetes</taxon>
        <taxon>Micromonosporales</taxon>
        <taxon>Micromonosporaceae</taxon>
        <taxon>Micromonospora</taxon>
    </lineage>
</organism>
<evidence type="ECO:0000259" key="2">
    <source>
        <dbReference type="Pfam" id="PF13635"/>
    </source>
</evidence>
<dbReference type="InterPro" id="IPR041682">
    <property type="entry name" value="AAA_14"/>
</dbReference>
<dbReference type="GO" id="GO:0005524">
    <property type="term" value="F:ATP binding"/>
    <property type="evidence" value="ECO:0007669"/>
    <property type="project" value="UniProtKB-KW"/>
</dbReference>
<protein>
    <submittedName>
        <fullName evidence="3">ATP-binding protein</fullName>
    </submittedName>
</protein>
<dbReference type="RefSeq" id="WP_377549557.1">
    <property type="nucleotide sequence ID" value="NZ_JBHSBN010000018.1"/>
</dbReference>
<dbReference type="SUPFAM" id="SSF52540">
    <property type="entry name" value="P-loop containing nucleoside triphosphate hydrolases"/>
    <property type="match status" value="1"/>
</dbReference>
<reference evidence="4" key="1">
    <citation type="journal article" date="2019" name="Int. J. Syst. Evol. Microbiol.">
        <title>The Global Catalogue of Microorganisms (GCM) 10K type strain sequencing project: providing services to taxonomists for standard genome sequencing and annotation.</title>
        <authorList>
            <consortium name="The Broad Institute Genomics Platform"/>
            <consortium name="The Broad Institute Genome Sequencing Center for Infectious Disease"/>
            <person name="Wu L."/>
            <person name="Ma J."/>
        </authorList>
    </citation>
    <scope>NUCLEOTIDE SEQUENCE [LARGE SCALE GENOMIC DNA]</scope>
    <source>
        <strain evidence="4">2902at01</strain>
    </source>
</reference>
<dbReference type="Pfam" id="PF13173">
    <property type="entry name" value="AAA_14"/>
    <property type="match status" value="1"/>
</dbReference>
<keyword evidence="3" id="KW-0067">ATP-binding</keyword>
<accession>A0ABV8KS55</accession>
<evidence type="ECO:0000313" key="4">
    <source>
        <dbReference type="Proteomes" id="UP001595868"/>
    </source>
</evidence>